<dbReference type="InterPro" id="IPR001680">
    <property type="entry name" value="WD40_rpt"/>
</dbReference>
<keyword evidence="5" id="KW-0227">DNA damage</keyword>
<dbReference type="SMART" id="SM00320">
    <property type="entry name" value="WD40"/>
    <property type="match status" value="4"/>
</dbReference>
<dbReference type="PANTHER" id="PTHR15271:SF4">
    <property type="entry name" value="CHROMATIN ASSEMBLY FACTOR 1 SUBUNIT B"/>
    <property type="match status" value="1"/>
</dbReference>
<evidence type="ECO:0000256" key="2">
    <source>
        <dbReference type="ARBA" id="ARBA00007306"/>
    </source>
</evidence>
<dbReference type="GO" id="GO:0006335">
    <property type="term" value="P:DNA replication-dependent chromatin assembly"/>
    <property type="evidence" value="ECO:0007669"/>
    <property type="project" value="InterPro"/>
</dbReference>
<feature type="domain" description="CAF1B/HIR1 beta-propeller" evidence="11">
    <location>
        <begin position="92"/>
        <end position="266"/>
    </location>
</feature>
<keyword evidence="3 9" id="KW-0853">WD repeat</keyword>
<sequence>MKIETPQILWHNGCQNDNGKNAPLLSCSLLESGWRDDRDISSQNEEDSYGHVLATSSNTSEVHLWKIIFNCHGGDNGNEGGDTTTTNVNAKNSSSPTQHKIEHLITLTRHERSVNATAFSPNGIHLITAGDNGSVIVWSVPPSKRGNNNGRHFWGSLSSSTSTESDLDCRVLNNPCDDVMDVCWSKDSKRFVLCSLDHCVLVYEDLNHGVQGEGSKWSCVMRNAKDHLSYVQGVAYDPLGVYVASQGSDRTVRIFSRKPCSLKKRGAGTNDTANTDVEESEAQRVLRRQAQTQKMLTDKKFEVLTKSRVLKYRNTEGSSSITMKSTESVNNVHVTNANATKQLAKHYLFADESTVESFFRRLAWTADGAFLITPAALYHADGDDTLKSRKGDEKVEDSSTPSFATYLFARHHFDKPFKVFAGLEKPSVVVRPNPVLFKLPKNAATQKIQPTQPYRSIFAVLTIDCVLLYDTYHDAPLAMAQSLHYSGLTDCSWSNDGRYLLVTSTDGYISMLSFENGELGEVYETSSNYSMPTGVDGNQDVEVAANKTNISDPLRDGQLLDHKEEVTLLVPSSPSQQPQSQKECVHFEVTKGTNSPCQKAKKRITPTLVTVDPSTSKTIFNHTHDEPEKPGSGTTQPVVVSESTDEEGDRGENRSLLALSGAKRTASKMTEGETEANANTSPVRKDISCEGVGGQEDGGESKQQQQILQPKKKKRIQPTLVSCK</sequence>
<dbReference type="Pfam" id="PF24105">
    <property type="entry name" value="Beta-prop_CAF1B_HIR1"/>
    <property type="match status" value="2"/>
</dbReference>
<dbReference type="GO" id="GO:0006281">
    <property type="term" value="P:DNA repair"/>
    <property type="evidence" value="ECO:0007669"/>
    <property type="project" value="UniProtKB-KW"/>
</dbReference>
<feature type="region of interest" description="Disordered" evidence="10">
    <location>
        <begin position="76"/>
        <end position="98"/>
    </location>
</feature>
<keyword evidence="4" id="KW-0677">Repeat</keyword>
<evidence type="ECO:0000256" key="8">
    <source>
        <dbReference type="ARBA" id="ARBA00023242"/>
    </source>
</evidence>
<evidence type="ECO:0000256" key="3">
    <source>
        <dbReference type="ARBA" id="ARBA00022574"/>
    </source>
</evidence>
<evidence type="ECO:0000256" key="1">
    <source>
        <dbReference type="ARBA" id="ARBA00004123"/>
    </source>
</evidence>
<feature type="compositionally biased region" description="Polar residues" evidence="10">
    <location>
        <begin position="612"/>
        <end position="621"/>
    </location>
</feature>
<feature type="region of interest" description="Disordered" evidence="10">
    <location>
        <begin position="608"/>
        <end position="724"/>
    </location>
</feature>
<evidence type="ECO:0000256" key="9">
    <source>
        <dbReference type="PROSITE-ProRule" id="PRU00221"/>
    </source>
</evidence>
<comment type="subcellular location">
    <subcellularLocation>
        <location evidence="1">Nucleus</location>
    </subcellularLocation>
</comment>
<evidence type="ECO:0000256" key="4">
    <source>
        <dbReference type="ARBA" id="ARBA00022737"/>
    </source>
</evidence>
<dbReference type="SUPFAM" id="SSF50978">
    <property type="entry name" value="WD40 repeat-like"/>
    <property type="match status" value="1"/>
</dbReference>
<dbReference type="Gene3D" id="2.130.10.10">
    <property type="entry name" value="YVTN repeat-like/Quinoprotein amine dehydrogenase"/>
    <property type="match status" value="2"/>
</dbReference>
<evidence type="ECO:0000313" key="12">
    <source>
        <dbReference type="EMBL" id="CAD9313830.1"/>
    </source>
</evidence>
<evidence type="ECO:0000256" key="5">
    <source>
        <dbReference type="ARBA" id="ARBA00022763"/>
    </source>
</evidence>
<keyword evidence="8" id="KW-0539">Nucleus</keyword>
<feature type="compositionally biased region" description="Polar residues" evidence="10">
    <location>
        <begin position="632"/>
        <end position="642"/>
    </location>
</feature>
<dbReference type="InterPro" id="IPR055410">
    <property type="entry name" value="Beta-prop_CAF1B_HIR1"/>
</dbReference>
<gene>
    <name evidence="12" type="ORF">DBRI1063_LOCUS236</name>
</gene>
<dbReference type="PROSITE" id="PS50294">
    <property type="entry name" value="WD_REPEATS_REGION"/>
    <property type="match status" value="1"/>
</dbReference>
<proteinExistence type="inferred from homology"/>
<dbReference type="InterPro" id="IPR015943">
    <property type="entry name" value="WD40/YVTN_repeat-like_dom_sf"/>
</dbReference>
<dbReference type="InterPro" id="IPR036322">
    <property type="entry name" value="WD40_repeat_dom_sf"/>
</dbReference>
<dbReference type="PROSITE" id="PS50082">
    <property type="entry name" value="WD_REPEATS_2"/>
    <property type="match status" value="1"/>
</dbReference>
<keyword evidence="7" id="KW-0234">DNA repair</keyword>
<name>A0A6S9AB40_9STRA</name>
<evidence type="ECO:0000256" key="10">
    <source>
        <dbReference type="SAM" id="MobiDB-lite"/>
    </source>
</evidence>
<evidence type="ECO:0000256" key="6">
    <source>
        <dbReference type="ARBA" id="ARBA00022853"/>
    </source>
</evidence>
<feature type="repeat" description="WD" evidence="9">
    <location>
        <begin position="107"/>
        <end position="140"/>
    </location>
</feature>
<dbReference type="GO" id="GO:0005634">
    <property type="term" value="C:nucleus"/>
    <property type="evidence" value="ECO:0007669"/>
    <property type="project" value="UniProtKB-SubCell"/>
</dbReference>
<reference evidence="12" key="1">
    <citation type="submission" date="2021-01" db="EMBL/GenBank/DDBJ databases">
        <authorList>
            <person name="Corre E."/>
            <person name="Pelletier E."/>
            <person name="Niang G."/>
            <person name="Scheremetjew M."/>
            <person name="Finn R."/>
            <person name="Kale V."/>
            <person name="Holt S."/>
            <person name="Cochrane G."/>
            <person name="Meng A."/>
            <person name="Brown T."/>
            <person name="Cohen L."/>
        </authorList>
    </citation>
    <scope>NUCLEOTIDE SEQUENCE</scope>
    <source>
        <strain evidence="12">Pop2</strain>
    </source>
</reference>
<keyword evidence="6" id="KW-0156">Chromatin regulator</keyword>
<comment type="similarity">
    <text evidence="2">Belongs to the WD repeat HIR1 family.</text>
</comment>
<evidence type="ECO:0000256" key="7">
    <source>
        <dbReference type="ARBA" id="ARBA00023204"/>
    </source>
</evidence>
<dbReference type="InterPro" id="IPR045145">
    <property type="entry name" value="PTHR15271"/>
</dbReference>
<feature type="domain" description="CAF1B/HIR1 beta-propeller" evidence="11">
    <location>
        <begin position="322"/>
        <end position="519"/>
    </location>
</feature>
<evidence type="ECO:0000259" key="11">
    <source>
        <dbReference type="Pfam" id="PF24105"/>
    </source>
</evidence>
<accession>A0A6S9AB40</accession>
<dbReference type="GO" id="GO:0006334">
    <property type="term" value="P:nucleosome assembly"/>
    <property type="evidence" value="ECO:0007669"/>
    <property type="project" value="TreeGrafter"/>
</dbReference>
<organism evidence="12">
    <name type="scientific">Ditylum brightwellii</name>
    <dbReference type="NCBI Taxonomy" id="49249"/>
    <lineage>
        <taxon>Eukaryota</taxon>
        <taxon>Sar</taxon>
        <taxon>Stramenopiles</taxon>
        <taxon>Ochrophyta</taxon>
        <taxon>Bacillariophyta</taxon>
        <taxon>Mediophyceae</taxon>
        <taxon>Lithodesmiophycidae</taxon>
        <taxon>Lithodesmiales</taxon>
        <taxon>Lithodesmiaceae</taxon>
        <taxon>Ditylum</taxon>
    </lineage>
</organism>
<dbReference type="PANTHER" id="PTHR15271">
    <property type="entry name" value="CHROMATIN ASSEMBLY FACTOR 1 SUBUNIT B"/>
    <property type="match status" value="1"/>
</dbReference>
<dbReference type="GO" id="GO:0033186">
    <property type="term" value="C:CAF-1 complex"/>
    <property type="evidence" value="ECO:0007669"/>
    <property type="project" value="TreeGrafter"/>
</dbReference>
<protein>
    <recommendedName>
        <fullName evidence="11">CAF1B/HIR1 beta-propeller domain-containing protein</fullName>
    </recommendedName>
</protein>
<dbReference type="EMBL" id="HBGN01000403">
    <property type="protein sequence ID" value="CAD9313830.1"/>
    <property type="molecule type" value="Transcribed_RNA"/>
</dbReference>
<dbReference type="AlphaFoldDB" id="A0A6S9AB40"/>